<feature type="transmembrane region" description="Helical" evidence="1">
    <location>
        <begin position="15"/>
        <end position="36"/>
    </location>
</feature>
<sequence>ATQIYDSPPRFLESYGITLGLLGLSLMCLTILYFSLYRENKKRDANAKELQERGDVYPLAFEAFEEMYGYHPNFRYAL</sequence>
<organism evidence="2 3">
    <name type="scientific">Capronia epimyces CBS 606.96</name>
    <dbReference type="NCBI Taxonomy" id="1182542"/>
    <lineage>
        <taxon>Eukaryota</taxon>
        <taxon>Fungi</taxon>
        <taxon>Dikarya</taxon>
        <taxon>Ascomycota</taxon>
        <taxon>Pezizomycotina</taxon>
        <taxon>Eurotiomycetes</taxon>
        <taxon>Chaetothyriomycetidae</taxon>
        <taxon>Chaetothyriales</taxon>
        <taxon>Herpotrichiellaceae</taxon>
        <taxon>Capronia</taxon>
    </lineage>
</organism>
<keyword evidence="3" id="KW-1185">Reference proteome</keyword>
<dbReference type="AlphaFoldDB" id="W9XPN0"/>
<evidence type="ECO:0000313" key="2">
    <source>
        <dbReference type="EMBL" id="EXJ78911.1"/>
    </source>
</evidence>
<evidence type="ECO:0000313" key="3">
    <source>
        <dbReference type="Proteomes" id="UP000019478"/>
    </source>
</evidence>
<dbReference type="GeneID" id="19172499"/>
<reference evidence="2 3" key="1">
    <citation type="submission" date="2013-03" db="EMBL/GenBank/DDBJ databases">
        <title>The Genome Sequence of Capronia epimyces CBS 606.96.</title>
        <authorList>
            <consortium name="The Broad Institute Genomics Platform"/>
            <person name="Cuomo C."/>
            <person name="de Hoog S."/>
            <person name="Gorbushina A."/>
            <person name="Walker B."/>
            <person name="Young S.K."/>
            <person name="Zeng Q."/>
            <person name="Gargeya S."/>
            <person name="Fitzgerald M."/>
            <person name="Haas B."/>
            <person name="Abouelleil A."/>
            <person name="Allen A.W."/>
            <person name="Alvarado L."/>
            <person name="Arachchi H.M."/>
            <person name="Berlin A.M."/>
            <person name="Chapman S.B."/>
            <person name="Gainer-Dewar J."/>
            <person name="Goldberg J."/>
            <person name="Griggs A."/>
            <person name="Gujja S."/>
            <person name="Hansen M."/>
            <person name="Howarth C."/>
            <person name="Imamovic A."/>
            <person name="Ireland A."/>
            <person name="Larimer J."/>
            <person name="McCowan C."/>
            <person name="Murphy C."/>
            <person name="Pearson M."/>
            <person name="Poon T.W."/>
            <person name="Priest M."/>
            <person name="Roberts A."/>
            <person name="Saif S."/>
            <person name="Shea T."/>
            <person name="Sisk P."/>
            <person name="Sykes S."/>
            <person name="Wortman J."/>
            <person name="Nusbaum C."/>
            <person name="Birren B."/>
        </authorList>
    </citation>
    <scope>NUCLEOTIDE SEQUENCE [LARGE SCALE GENOMIC DNA]</scope>
    <source>
        <strain evidence="2 3">CBS 606.96</strain>
    </source>
</reference>
<dbReference type="Proteomes" id="UP000019478">
    <property type="component" value="Unassembled WGS sequence"/>
</dbReference>
<gene>
    <name evidence="2" type="ORF">A1O3_08411</name>
</gene>
<evidence type="ECO:0000256" key="1">
    <source>
        <dbReference type="SAM" id="Phobius"/>
    </source>
</evidence>
<dbReference type="EMBL" id="AMGY01000008">
    <property type="protein sequence ID" value="EXJ78911.1"/>
    <property type="molecule type" value="Genomic_DNA"/>
</dbReference>
<dbReference type="HOGENOM" id="CLU_2628481_0_0_1"/>
<keyword evidence="1" id="KW-1133">Transmembrane helix</keyword>
<accession>W9XPN0</accession>
<name>W9XPN0_9EURO</name>
<keyword evidence="1" id="KW-0812">Transmembrane</keyword>
<comment type="caution">
    <text evidence="2">The sequence shown here is derived from an EMBL/GenBank/DDBJ whole genome shotgun (WGS) entry which is preliminary data.</text>
</comment>
<keyword evidence="1" id="KW-0472">Membrane</keyword>
<feature type="non-terminal residue" evidence="2">
    <location>
        <position position="1"/>
    </location>
</feature>
<protein>
    <submittedName>
        <fullName evidence="2">Uncharacterized protein</fullName>
    </submittedName>
</protein>
<proteinExistence type="predicted"/>
<dbReference type="RefSeq" id="XP_007736699.1">
    <property type="nucleotide sequence ID" value="XM_007738509.1"/>
</dbReference>